<keyword evidence="5 12" id="KW-0812">Transmembrane</keyword>
<evidence type="ECO:0000256" key="11">
    <source>
        <dbReference type="ARBA" id="ARBA00023136"/>
    </source>
</evidence>
<feature type="transmembrane region" description="Helical" evidence="12">
    <location>
        <begin position="76"/>
        <end position="97"/>
    </location>
</feature>
<dbReference type="Proteomes" id="UP001519921">
    <property type="component" value="Unassembled WGS sequence"/>
</dbReference>
<keyword evidence="9 12" id="KW-1133">Transmembrane helix</keyword>
<keyword evidence="11 12" id="KW-0472">Membrane</keyword>
<organism evidence="14 15">
    <name type="scientific">Clostridium weizhouense</name>
    <dbReference type="NCBI Taxonomy" id="2859781"/>
    <lineage>
        <taxon>Bacteria</taxon>
        <taxon>Bacillati</taxon>
        <taxon>Bacillota</taxon>
        <taxon>Clostridia</taxon>
        <taxon>Eubacteriales</taxon>
        <taxon>Clostridiaceae</taxon>
        <taxon>Clostridium</taxon>
    </lineage>
</organism>
<dbReference type="PANTHER" id="PTHR39188:SF3">
    <property type="entry name" value="STAGE IV SPORULATION PROTEIN FB"/>
    <property type="match status" value="1"/>
</dbReference>
<keyword evidence="7" id="KW-0378">Hydrolase</keyword>
<protein>
    <submittedName>
        <fullName evidence="14">Peptidase M50</fullName>
    </submittedName>
</protein>
<dbReference type="EMBL" id="JAHXPT010000001">
    <property type="protein sequence ID" value="MBW6408824.1"/>
    <property type="molecule type" value="Genomic_DNA"/>
</dbReference>
<gene>
    <name evidence="14" type="ORF">KYD98_01805</name>
</gene>
<accession>A0ABS7AJI8</accession>
<dbReference type="PANTHER" id="PTHR39188">
    <property type="entry name" value="MEMBRANE-ASSOCIATED ZINC METALLOPROTEASE M50B"/>
    <property type="match status" value="1"/>
</dbReference>
<evidence type="ECO:0000256" key="12">
    <source>
        <dbReference type="SAM" id="Phobius"/>
    </source>
</evidence>
<comment type="subcellular location">
    <subcellularLocation>
        <location evidence="2">Membrane</location>
        <topology evidence="2">Multi-pass membrane protein</topology>
    </subcellularLocation>
</comment>
<name>A0ABS7AJI8_9CLOT</name>
<evidence type="ECO:0000256" key="1">
    <source>
        <dbReference type="ARBA" id="ARBA00001947"/>
    </source>
</evidence>
<evidence type="ECO:0000256" key="9">
    <source>
        <dbReference type="ARBA" id="ARBA00022989"/>
    </source>
</evidence>
<comment type="cofactor">
    <cofactor evidence="1">
        <name>Zn(2+)</name>
        <dbReference type="ChEBI" id="CHEBI:29105"/>
    </cofactor>
</comment>
<evidence type="ECO:0000313" key="15">
    <source>
        <dbReference type="Proteomes" id="UP001519921"/>
    </source>
</evidence>
<proteinExistence type="inferred from homology"/>
<evidence type="ECO:0000259" key="13">
    <source>
        <dbReference type="Pfam" id="PF02163"/>
    </source>
</evidence>
<dbReference type="Pfam" id="PF02163">
    <property type="entry name" value="Peptidase_M50"/>
    <property type="match status" value="1"/>
</dbReference>
<keyword evidence="10" id="KW-0482">Metalloprotease</keyword>
<evidence type="ECO:0000313" key="14">
    <source>
        <dbReference type="EMBL" id="MBW6408824.1"/>
    </source>
</evidence>
<evidence type="ECO:0000256" key="6">
    <source>
        <dbReference type="ARBA" id="ARBA00022723"/>
    </source>
</evidence>
<comment type="similarity">
    <text evidence="3">Belongs to the peptidase M50B family.</text>
</comment>
<sequence length="287" mass="33711">MKKWYKIFIIELLILLAILDFKSTIFISFFWIILHELVHILVANKLECKFYNFNLSILGANAELSDIDDLSEKNKLILYLSGPCFNLFMAVILCFFYEEFDILFIKNSIDINLSLGIFNLLPAYPLDGARIYEILLSKKFLYKECKKITEICSLCISTGLFIVFIIMLFLHKVNISLFLSSILMTYTTFLEKEKTMYIIMSDLIKKVRRLEKYGYIENKSISVYYKKGLVNVLTLLDKNKFNKFYVLNDDMEVLDIIHEDELIKALKEYGNITLEEYVIGKNKIKKI</sequence>
<feature type="domain" description="Peptidase M50" evidence="13">
    <location>
        <begin position="111"/>
        <end position="155"/>
    </location>
</feature>
<feature type="transmembrane region" description="Helical" evidence="12">
    <location>
        <begin position="12"/>
        <end position="34"/>
    </location>
</feature>
<reference evidence="14 15" key="1">
    <citation type="submission" date="2021-07" db="EMBL/GenBank/DDBJ databases">
        <title>Clostridium weizhouense sp. nov., an anaerobic bacterium isolated from activated sludge of Petroleum wastewater.</title>
        <authorList>
            <person name="Li Q."/>
        </authorList>
    </citation>
    <scope>NUCLEOTIDE SEQUENCE [LARGE SCALE GENOMIC DNA]</scope>
    <source>
        <strain evidence="14 15">YB-6</strain>
    </source>
</reference>
<comment type="caution">
    <text evidence="14">The sequence shown here is derived from an EMBL/GenBank/DDBJ whole genome shotgun (WGS) entry which is preliminary data.</text>
</comment>
<keyword evidence="6" id="KW-0479">Metal-binding</keyword>
<dbReference type="InterPro" id="IPR008915">
    <property type="entry name" value="Peptidase_M50"/>
</dbReference>
<evidence type="ECO:0000256" key="7">
    <source>
        <dbReference type="ARBA" id="ARBA00022801"/>
    </source>
</evidence>
<evidence type="ECO:0000256" key="3">
    <source>
        <dbReference type="ARBA" id="ARBA00007931"/>
    </source>
</evidence>
<evidence type="ECO:0000256" key="5">
    <source>
        <dbReference type="ARBA" id="ARBA00022692"/>
    </source>
</evidence>
<dbReference type="RefSeq" id="WP_219777876.1">
    <property type="nucleotide sequence ID" value="NZ_JAHXPT010000001.1"/>
</dbReference>
<evidence type="ECO:0000256" key="8">
    <source>
        <dbReference type="ARBA" id="ARBA00022833"/>
    </source>
</evidence>
<keyword evidence="4" id="KW-0645">Protease</keyword>
<keyword evidence="15" id="KW-1185">Reference proteome</keyword>
<keyword evidence="8" id="KW-0862">Zinc</keyword>
<evidence type="ECO:0000256" key="2">
    <source>
        <dbReference type="ARBA" id="ARBA00004141"/>
    </source>
</evidence>
<evidence type="ECO:0000256" key="10">
    <source>
        <dbReference type="ARBA" id="ARBA00023049"/>
    </source>
</evidence>
<evidence type="ECO:0000256" key="4">
    <source>
        <dbReference type="ARBA" id="ARBA00022670"/>
    </source>
</evidence>
<feature type="transmembrane region" description="Helical" evidence="12">
    <location>
        <begin position="148"/>
        <end position="169"/>
    </location>
</feature>